<keyword evidence="4" id="KW-0597">Phosphoprotein</keyword>
<comment type="catalytic activity">
    <reaction evidence="9">
        <text>L-threonyl-[protein] + ATP = O-phospho-L-threonyl-[protein] + ADP + H(+)</text>
        <dbReference type="Rhea" id="RHEA:46608"/>
        <dbReference type="Rhea" id="RHEA-COMP:11060"/>
        <dbReference type="Rhea" id="RHEA-COMP:11605"/>
        <dbReference type="ChEBI" id="CHEBI:15378"/>
        <dbReference type="ChEBI" id="CHEBI:30013"/>
        <dbReference type="ChEBI" id="CHEBI:30616"/>
        <dbReference type="ChEBI" id="CHEBI:61977"/>
        <dbReference type="ChEBI" id="CHEBI:456216"/>
        <dbReference type="EC" id="2.7.11.1"/>
    </reaction>
</comment>
<dbReference type="InterPro" id="IPR011009">
    <property type="entry name" value="Kinase-like_dom_sf"/>
</dbReference>
<protein>
    <recommendedName>
        <fullName evidence="2">non-specific serine/threonine protein kinase</fullName>
        <ecNumber evidence="2">2.7.11.1</ecNumber>
    </recommendedName>
</protein>
<keyword evidence="5" id="KW-0808">Transferase</keyword>
<comment type="catalytic activity">
    <reaction evidence="10">
        <text>L-seryl-[protein] + ATP = O-phospho-L-seryl-[protein] + ADP + H(+)</text>
        <dbReference type="Rhea" id="RHEA:17989"/>
        <dbReference type="Rhea" id="RHEA-COMP:9863"/>
        <dbReference type="Rhea" id="RHEA-COMP:11604"/>
        <dbReference type="ChEBI" id="CHEBI:15378"/>
        <dbReference type="ChEBI" id="CHEBI:29999"/>
        <dbReference type="ChEBI" id="CHEBI:30616"/>
        <dbReference type="ChEBI" id="CHEBI:83421"/>
        <dbReference type="ChEBI" id="CHEBI:456216"/>
        <dbReference type="EC" id="2.7.11.1"/>
    </reaction>
</comment>
<evidence type="ECO:0000256" key="2">
    <source>
        <dbReference type="ARBA" id="ARBA00012513"/>
    </source>
</evidence>
<evidence type="ECO:0000256" key="9">
    <source>
        <dbReference type="ARBA" id="ARBA00047899"/>
    </source>
</evidence>
<feature type="non-terminal residue" evidence="12">
    <location>
        <position position="1"/>
    </location>
</feature>
<dbReference type="GO" id="GO:0005524">
    <property type="term" value="F:ATP binding"/>
    <property type="evidence" value="ECO:0007669"/>
    <property type="project" value="UniProtKB-UniRule"/>
</dbReference>
<evidence type="ECO:0000256" key="5">
    <source>
        <dbReference type="ARBA" id="ARBA00022679"/>
    </source>
</evidence>
<proteinExistence type="inferred from homology"/>
<dbReference type="PROSITE" id="PS00107">
    <property type="entry name" value="PROTEIN_KINASE_ATP"/>
    <property type="match status" value="1"/>
</dbReference>
<keyword evidence="6" id="KW-0547">Nucleotide-binding</keyword>
<dbReference type="InterPro" id="IPR000719">
    <property type="entry name" value="Prot_kinase_dom"/>
</dbReference>
<dbReference type="OMA" id="ENEGIFM"/>
<comment type="similarity">
    <text evidence="1">Belongs to the protein kinase superfamily. AGC Ser/Thr protein kinase family. S6 kinase subfamily.</text>
</comment>
<keyword evidence="8" id="KW-0067">ATP-binding</keyword>
<reference evidence="12" key="1">
    <citation type="journal article" date="2013" name="Genome Biol.">
        <title>Draft genome of the mountain pine beetle, Dendroctonus ponderosae Hopkins, a major forest pest.</title>
        <authorList>
            <person name="Keeling C.I."/>
            <person name="Yuen M.M."/>
            <person name="Liao N.Y."/>
            <person name="Docking T.R."/>
            <person name="Chan S.K."/>
            <person name="Taylor G.A."/>
            <person name="Palmquist D.L."/>
            <person name="Jackman S.D."/>
            <person name="Nguyen A."/>
            <person name="Li M."/>
            <person name="Henderson H."/>
            <person name="Janes J.K."/>
            <person name="Zhao Y."/>
            <person name="Pandoh P."/>
            <person name="Moore R."/>
            <person name="Sperling F.A."/>
            <person name="Huber D.P."/>
            <person name="Birol I."/>
            <person name="Jones S.J."/>
            <person name="Bohlmann J."/>
        </authorList>
    </citation>
    <scope>NUCLEOTIDE SEQUENCE</scope>
</reference>
<dbReference type="GO" id="GO:0004674">
    <property type="term" value="F:protein serine/threonine kinase activity"/>
    <property type="evidence" value="ECO:0007669"/>
    <property type="project" value="UniProtKB-KW"/>
</dbReference>
<evidence type="ECO:0000256" key="7">
    <source>
        <dbReference type="ARBA" id="ARBA00022777"/>
    </source>
</evidence>
<dbReference type="EC" id="2.7.11.1" evidence="2"/>
<dbReference type="AlphaFoldDB" id="N6TQX6"/>
<keyword evidence="7" id="KW-0418">Kinase</keyword>
<name>N6TQX6_DENPD</name>
<dbReference type="InterPro" id="IPR017441">
    <property type="entry name" value="Protein_kinase_ATP_BS"/>
</dbReference>
<evidence type="ECO:0000256" key="8">
    <source>
        <dbReference type="ARBA" id="ARBA00022840"/>
    </source>
</evidence>
<dbReference type="PANTHER" id="PTHR24351">
    <property type="entry name" value="RIBOSOMAL PROTEIN S6 KINASE"/>
    <property type="match status" value="1"/>
</dbReference>
<dbReference type="HOGENOM" id="CLU_112736_0_0_1"/>
<dbReference type="EMBL" id="KB741287">
    <property type="protein sequence ID" value="ENN70721.1"/>
    <property type="molecule type" value="Genomic_DNA"/>
</dbReference>
<dbReference type="PROSITE" id="PS50011">
    <property type="entry name" value="PROTEIN_KINASE_DOM"/>
    <property type="match status" value="1"/>
</dbReference>
<accession>N6TQX6</accession>
<dbReference type="SMART" id="SM00220">
    <property type="entry name" value="S_TKc"/>
    <property type="match status" value="1"/>
</dbReference>
<evidence type="ECO:0000256" key="3">
    <source>
        <dbReference type="ARBA" id="ARBA00022527"/>
    </source>
</evidence>
<evidence type="ECO:0000259" key="11">
    <source>
        <dbReference type="PROSITE" id="PS50011"/>
    </source>
</evidence>
<dbReference type="SUPFAM" id="SSF56112">
    <property type="entry name" value="Protein kinase-like (PK-like)"/>
    <property type="match status" value="1"/>
</dbReference>
<dbReference type="FunFam" id="3.30.200.20:FF:000686">
    <property type="entry name" value="Ribosomal protein S6 kinase"/>
    <property type="match status" value="1"/>
</dbReference>
<evidence type="ECO:0000256" key="1">
    <source>
        <dbReference type="ARBA" id="ARBA00009804"/>
    </source>
</evidence>
<dbReference type="OrthoDB" id="63267at2759"/>
<keyword evidence="3" id="KW-0723">Serine/threonine-protein kinase</keyword>
<evidence type="ECO:0000256" key="10">
    <source>
        <dbReference type="ARBA" id="ARBA00048679"/>
    </source>
</evidence>
<evidence type="ECO:0000256" key="6">
    <source>
        <dbReference type="ARBA" id="ARBA00022741"/>
    </source>
</evidence>
<organism evidence="12">
    <name type="scientific">Dendroctonus ponderosae</name>
    <name type="common">Mountain pine beetle</name>
    <dbReference type="NCBI Taxonomy" id="77166"/>
    <lineage>
        <taxon>Eukaryota</taxon>
        <taxon>Metazoa</taxon>
        <taxon>Ecdysozoa</taxon>
        <taxon>Arthropoda</taxon>
        <taxon>Hexapoda</taxon>
        <taxon>Insecta</taxon>
        <taxon>Pterygota</taxon>
        <taxon>Neoptera</taxon>
        <taxon>Endopterygota</taxon>
        <taxon>Coleoptera</taxon>
        <taxon>Polyphaga</taxon>
        <taxon>Cucujiformia</taxon>
        <taxon>Curculionidae</taxon>
        <taxon>Scolytinae</taxon>
        <taxon>Dendroctonus</taxon>
    </lineage>
</organism>
<dbReference type="Pfam" id="PF00069">
    <property type="entry name" value="Pkinase"/>
    <property type="match status" value="1"/>
</dbReference>
<evidence type="ECO:0000313" key="12">
    <source>
        <dbReference type="EMBL" id="ENN70721.1"/>
    </source>
</evidence>
<sequence length="213" mass="24080">VGSASDITSKRVDFVKFARVSFSFFRKNRRFSRITGRTMATVFDIELHDVETVELSSDSDTEIEIEGYIDENPNPNEVIDLTDGDFDTVEITEANVNPTEERMSPKDFDLLKVLGKGGYGKVFQCRKRTGADAGKIFAMKVLRKASIVRNQKDVSHTKAERNILESVMHPFIVQLNYAFQTGGKLYLVLEYLNGGELFTHLENEGIFMEDCST</sequence>
<gene>
    <name evidence="12" type="ORF">YQE_12575</name>
</gene>
<feature type="domain" description="Protein kinase" evidence="11">
    <location>
        <begin position="108"/>
        <end position="213"/>
    </location>
</feature>
<dbReference type="Gene3D" id="3.30.200.20">
    <property type="entry name" value="Phosphorylase Kinase, domain 1"/>
    <property type="match status" value="1"/>
</dbReference>
<evidence type="ECO:0000256" key="4">
    <source>
        <dbReference type="ARBA" id="ARBA00022553"/>
    </source>
</evidence>